<gene>
    <name evidence="1" type="ORF">RND71_001994</name>
</gene>
<keyword evidence="2" id="KW-1185">Reference proteome</keyword>
<organism evidence="1 2">
    <name type="scientific">Anisodus tanguticus</name>
    <dbReference type="NCBI Taxonomy" id="243964"/>
    <lineage>
        <taxon>Eukaryota</taxon>
        <taxon>Viridiplantae</taxon>
        <taxon>Streptophyta</taxon>
        <taxon>Embryophyta</taxon>
        <taxon>Tracheophyta</taxon>
        <taxon>Spermatophyta</taxon>
        <taxon>Magnoliopsida</taxon>
        <taxon>eudicotyledons</taxon>
        <taxon>Gunneridae</taxon>
        <taxon>Pentapetalae</taxon>
        <taxon>asterids</taxon>
        <taxon>lamiids</taxon>
        <taxon>Solanales</taxon>
        <taxon>Solanaceae</taxon>
        <taxon>Solanoideae</taxon>
        <taxon>Hyoscyameae</taxon>
        <taxon>Anisodus</taxon>
    </lineage>
</organism>
<sequence length="162" mass="18283">MGYFEWVYGPHEFPIGRVTATAAALRAMSAVHKSAYSWIFSLKEVDDDDIKIKLKQKDENFFKKALKAICPNGEVDDDDIKIKLKQKDENFFKKALKAICPNGVLVGSSTTSNEKNTEDILQQNQEFITCCHAKIVTNQQNDCDQELDMSKGRARGDHSCCD</sequence>
<dbReference type="EMBL" id="JAVYJV010000001">
    <property type="protein sequence ID" value="KAK4380132.1"/>
    <property type="molecule type" value="Genomic_DNA"/>
</dbReference>
<name>A0AAE1T380_9SOLA</name>
<reference evidence="1" key="1">
    <citation type="submission" date="2023-12" db="EMBL/GenBank/DDBJ databases">
        <title>Genome assembly of Anisodus tanguticus.</title>
        <authorList>
            <person name="Wang Y.-J."/>
        </authorList>
    </citation>
    <scope>NUCLEOTIDE SEQUENCE</scope>
    <source>
        <strain evidence="1">KB-2021</strain>
        <tissue evidence="1">Leaf</tissue>
    </source>
</reference>
<evidence type="ECO:0000313" key="2">
    <source>
        <dbReference type="Proteomes" id="UP001291623"/>
    </source>
</evidence>
<evidence type="ECO:0000313" key="1">
    <source>
        <dbReference type="EMBL" id="KAK4380132.1"/>
    </source>
</evidence>
<accession>A0AAE1T380</accession>
<dbReference type="Proteomes" id="UP001291623">
    <property type="component" value="Unassembled WGS sequence"/>
</dbReference>
<proteinExistence type="predicted"/>
<dbReference type="AlphaFoldDB" id="A0AAE1T380"/>
<protein>
    <submittedName>
        <fullName evidence="1">Uncharacterized protein</fullName>
    </submittedName>
</protein>
<comment type="caution">
    <text evidence="1">The sequence shown here is derived from an EMBL/GenBank/DDBJ whole genome shotgun (WGS) entry which is preliminary data.</text>
</comment>